<protein>
    <submittedName>
        <fullName evidence="2">Uncharacterized protein</fullName>
    </submittedName>
</protein>
<feature type="compositionally biased region" description="Polar residues" evidence="1">
    <location>
        <begin position="31"/>
        <end position="100"/>
    </location>
</feature>
<feature type="compositionally biased region" description="Basic and acidic residues" evidence="1">
    <location>
        <begin position="101"/>
        <end position="142"/>
    </location>
</feature>
<dbReference type="AlphaFoldDB" id="A0A9C7GWZ9"/>
<evidence type="ECO:0000256" key="1">
    <source>
        <dbReference type="SAM" id="MobiDB-lite"/>
    </source>
</evidence>
<geneLocation type="plasmid" evidence="2">
    <name>pMO1</name>
</geneLocation>
<sequence length="455" mass="53942">MSKKYEGLKTLYEDRSDSVKTNIEELEKNKQNYGQQSRTVQQNKSGQQSRTVQQNYGQQSRTVQQNYGQQSRTVQQNYGQQSRTVQQNRISQQNESSQQSRTEKNDNGQQSRTEKNDNGQQSRTEKNDNGQQSRTEKNDDVLKNTNASQQSRIVEINNDIFVNLINEVSEWNVNYATKILFLQVFSHYMSPKFETSISQIQKITKKSRQSIANFYNELENIDEIRITKLNIGTVIDLRILLEKISGQQSRTSSSSNNIIINNKNNYYYNGQQNRLDKLNYDEAIEYSLILSILKIDIFELNKIFIDTSINILKNQDKEVLLKSILYAKLNGKNFEAYFLKTVKNRYYEALNLKFEEEIIPSILKFISKIKELNLKDIHDFLFEHKDDMMEIFNKFKEVKYIKNNNYLNLISEFYELDDYRNMKNTLNTIIDEKNKIFDFLENKHYIEDQFLKYKR</sequence>
<feature type="region of interest" description="Disordered" evidence="1">
    <location>
        <begin position="27"/>
        <end position="146"/>
    </location>
</feature>
<evidence type="ECO:0000313" key="2">
    <source>
        <dbReference type="EMBL" id="CAI4093973.1"/>
    </source>
</evidence>
<reference evidence="2" key="1">
    <citation type="submission" date="2023-02" db="EMBL/GenBank/DDBJ databases">
        <authorList>
            <person name="Lossouarn J."/>
            <person name="Nesbo L C."/>
            <person name="Geslin C."/>
        </authorList>
    </citation>
    <scope>NUCLEOTIDE SEQUENCE</scope>
    <source>
        <strain evidence="2">Type strain: Marinitoga okinawensis TFS10-5</strain>
        <plasmid evidence="2">pMO1</plasmid>
    </source>
</reference>
<organism evidence="2">
    <name type="scientific">Marinitoga okinawensis</name>
    <dbReference type="NCBI Taxonomy" id="389480"/>
    <lineage>
        <taxon>Bacteria</taxon>
        <taxon>Thermotogati</taxon>
        <taxon>Thermotogota</taxon>
        <taxon>Thermotogae</taxon>
        <taxon>Petrotogales</taxon>
        <taxon>Petrotogaceae</taxon>
        <taxon>Marinitoga</taxon>
    </lineage>
</organism>
<dbReference type="Proteomes" id="UP001161562">
    <property type="component" value="Plasmid pMO1"/>
</dbReference>
<proteinExistence type="predicted"/>
<keyword evidence="2" id="KW-0614">Plasmid</keyword>
<name>A0A9C7GWZ9_9BACT</name>
<dbReference type="EMBL" id="OX370180">
    <property type="protein sequence ID" value="CAI4093973.1"/>
    <property type="molecule type" value="Genomic_DNA"/>
</dbReference>
<accession>A0A9C7GWZ9</accession>
<gene>
    <name evidence="2" type="ORF">PMO1_21</name>
</gene>